<evidence type="ECO:0000313" key="1">
    <source>
        <dbReference type="EMBL" id="AIK95501.1"/>
    </source>
</evidence>
<dbReference type="STRING" id="91604.ID47_00110"/>
<reference evidence="1 2" key="1">
    <citation type="submission" date="2014-07" db="EMBL/GenBank/DDBJ databases">
        <title>Comparative genomic insights into amoeba endosymbionts belonging to the families of Holosporaceae and Candidatus Midichloriaceae within Rickettsiales.</title>
        <authorList>
            <person name="Wang Z."/>
            <person name="Wu M."/>
        </authorList>
    </citation>
    <scope>NUCLEOTIDE SEQUENCE [LARGE SCALE GENOMIC DNA]</scope>
    <source>
        <strain evidence="1">PRA3</strain>
    </source>
</reference>
<dbReference type="HOGENOM" id="CLU_075500_3_0_5"/>
<gene>
    <name evidence="1" type="ORF">ID47_00110</name>
</gene>
<dbReference type="AlphaFoldDB" id="A0A077AT20"/>
<accession>A0A077AT20</accession>
<dbReference type="Proteomes" id="UP000028926">
    <property type="component" value="Chromosome"/>
</dbReference>
<dbReference type="EMBL" id="CP008941">
    <property type="protein sequence ID" value="AIK95501.1"/>
    <property type="molecule type" value="Genomic_DNA"/>
</dbReference>
<dbReference type="InterPro" id="IPR032869">
    <property type="entry name" value="WHH_dom_containing"/>
</dbReference>
<proteinExistence type="predicted"/>
<evidence type="ECO:0000313" key="2">
    <source>
        <dbReference type="Proteomes" id="UP000028926"/>
    </source>
</evidence>
<protein>
    <submittedName>
        <fullName evidence="1">Uncharacterized protein</fullName>
    </submittedName>
</protein>
<dbReference type="eggNOG" id="ENOG5032IPJ">
    <property type="taxonomic scope" value="Bacteria"/>
</dbReference>
<dbReference type="Pfam" id="PF14414">
    <property type="entry name" value="WHH"/>
    <property type="match status" value="1"/>
</dbReference>
<organism evidence="1 2">
    <name type="scientific">Candidatus Odyssella acanthamoebae</name>
    <dbReference type="NCBI Taxonomy" id="91604"/>
    <lineage>
        <taxon>Bacteria</taxon>
        <taxon>Pseudomonadati</taxon>
        <taxon>Pseudomonadota</taxon>
        <taxon>Alphaproteobacteria</taxon>
        <taxon>Holosporales</taxon>
        <taxon>Candidatus Paracaedibacteraceae</taxon>
        <taxon>Candidatus Odyssella</taxon>
    </lineage>
</organism>
<sequence>MRASTRNLRADIQSGTINATTFTLEQLAAINAGKAKIPGMTWHHDQQARRMQLIPTKIHKEVPHIGSTSLSK</sequence>
<keyword evidence="2" id="KW-1185">Reference proteome</keyword>
<dbReference type="KEGG" id="paca:ID47_00110"/>
<name>A0A077AT20_9PROT</name>